<gene>
    <name evidence="1" type="ORF">GE061_007953</name>
</gene>
<dbReference type="Proteomes" id="UP000466442">
    <property type="component" value="Linkage Group LG16"/>
</dbReference>
<evidence type="ECO:0000313" key="1">
    <source>
        <dbReference type="EMBL" id="KAF6198206.1"/>
    </source>
</evidence>
<dbReference type="EMBL" id="WIXP02000016">
    <property type="protein sequence ID" value="KAF6198206.1"/>
    <property type="molecule type" value="Genomic_DNA"/>
</dbReference>
<keyword evidence="2" id="KW-1185">Reference proteome</keyword>
<protein>
    <submittedName>
        <fullName evidence="1">Uncharacterized protein</fullName>
    </submittedName>
</protein>
<organism evidence="1 2">
    <name type="scientific">Apolygus lucorum</name>
    <name type="common">Small green plant bug</name>
    <name type="synonym">Lygocoris lucorum</name>
    <dbReference type="NCBI Taxonomy" id="248454"/>
    <lineage>
        <taxon>Eukaryota</taxon>
        <taxon>Metazoa</taxon>
        <taxon>Ecdysozoa</taxon>
        <taxon>Arthropoda</taxon>
        <taxon>Hexapoda</taxon>
        <taxon>Insecta</taxon>
        <taxon>Pterygota</taxon>
        <taxon>Neoptera</taxon>
        <taxon>Paraneoptera</taxon>
        <taxon>Hemiptera</taxon>
        <taxon>Heteroptera</taxon>
        <taxon>Panheteroptera</taxon>
        <taxon>Cimicomorpha</taxon>
        <taxon>Miridae</taxon>
        <taxon>Mirini</taxon>
        <taxon>Apolygus</taxon>
    </lineage>
</organism>
<dbReference type="AlphaFoldDB" id="A0A6A4IKJ6"/>
<reference evidence="1" key="1">
    <citation type="journal article" date="2021" name="Mol. Ecol. Resour.">
        <title>Apolygus lucorum genome provides insights into omnivorousness and mesophyll feeding.</title>
        <authorList>
            <person name="Liu Y."/>
            <person name="Liu H."/>
            <person name="Wang H."/>
            <person name="Huang T."/>
            <person name="Liu B."/>
            <person name="Yang B."/>
            <person name="Yin L."/>
            <person name="Li B."/>
            <person name="Zhang Y."/>
            <person name="Zhang S."/>
            <person name="Jiang F."/>
            <person name="Zhang X."/>
            <person name="Ren Y."/>
            <person name="Wang B."/>
            <person name="Wang S."/>
            <person name="Lu Y."/>
            <person name="Wu K."/>
            <person name="Fan W."/>
            <person name="Wang G."/>
        </authorList>
    </citation>
    <scope>NUCLEOTIDE SEQUENCE</scope>
    <source>
        <strain evidence="1">12Hb</strain>
    </source>
</reference>
<comment type="caution">
    <text evidence="1">The sequence shown here is derived from an EMBL/GenBank/DDBJ whole genome shotgun (WGS) entry which is preliminary data.</text>
</comment>
<evidence type="ECO:0000313" key="2">
    <source>
        <dbReference type="Proteomes" id="UP000466442"/>
    </source>
</evidence>
<sequence>MRVVLLVLCVACLGGNGAEGVSVLSPVTSLFHKQISFAINTIELAQNKLGDVNNALTSSLSKVIHLLRKLQSLLAPRPEPETIDENAAKRENVQQVSNNAERSAATAAMIAYDYPVQTPGPTGQYALPTYRNVFRVPALPNLNVGQPVGSQQLYGTSRAYYAPRYIKPYLPAITPYNQGSG</sequence>
<proteinExistence type="predicted"/>
<accession>A0A6A4IKJ6</accession>
<name>A0A6A4IKJ6_APOLU</name>